<feature type="domain" description="PRD" evidence="6">
    <location>
        <begin position="814"/>
        <end position="912"/>
    </location>
</feature>
<dbReference type="CDD" id="cd00009">
    <property type="entry name" value="AAA"/>
    <property type="match status" value="1"/>
</dbReference>
<dbReference type="InterPro" id="IPR036634">
    <property type="entry name" value="PRD_sf"/>
</dbReference>
<dbReference type="SUPFAM" id="SSF63520">
    <property type="entry name" value="PTS-regulatory domain, PRD"/>
    <property type="match status" value="1"/>
</dbReference>
<feature type="domain" description="Sigma-54 factor interaction" evidence="4">
    <location>
        <begin position="102"/>
        <end position="336"/>
    </location>
</feature>
<dbReference type="Proteomes" id="UP000013785">
    <property type="component" value="Unassembled WGS sequence"/>
</dbReference>
<dbReference type="eggNOG" id="COG3933">
    <property type="taxonomic scope" value="Bacteria"/>
</dbReference>
<organism evidence="7 8">
    <name type="scientific">Enterococcus phoeniculicola ATCC BAA-412</name>
    <dbReference type="NCBI Taxonomy" id="1158610"/>
    <lineage>
        <taxon>Bacteria</taxon>
        <taxon>Bacillati</taxon>
        <taxon>Bacillota</taxon>
        <taxon>Bacilli</taxon>
        <taxon>Lactobacillales</taxon>
        <taxon>Enterococcaceae</taxon>
        <taxon>Enterococcus</taxon>
    </lineage>
</organism>
<dbReference type="HOGENOM" id="CLU_014204_1_0_9"/>
<gene>
    <name evidence="7" type="ORF">UC3_02918</name>
</gene>
<protein>
    <recommendedName>
        <fullName evidence="9">Sigma-54 dependent DNA-binding transcriptional regulator</fullName>
    </recommendedName>
</protein>
<dbReference type="PATRIC" id="fig|1158610.3.peg.2900"/>
<dbReference type="PROSITE" id="PS50045">
    <property type="entry name" value="SIGMA54_INTERACT_4"/>
    <property type="match status" value="1"/>
</dbReference>
<evidence type="ECO:0000259" key="4">
    <source>
        <dbReference type="PROSITE" id="PS50045"/>
    </source>
</evidence>
<dbReference type="GO" id="GO:0016020">
    <property type="term" value="C:membrane"/>
    <property type="evidence" value="ECO:0007669"/>
    <property type="project" value="InterPro"/>
</dbReference>
<name>R3WL15_9ENTE</name>
<dbReference type="GO" id="GO:0005524">
    <property type="term" value="F:ATP binding"/>
    <property type="evidence" value="ECO:0007669"/>
    <property type="project" value="UniProtKB-KW"/>
</dbReference>
<accession>R3WL15</accession>
<dbReference type="Gene3D" id="3.40.50.300">
    <property type="entry name" value="P-loop containing nucleotide triphosphate hydrolases"/>
    <property type="match status" value="1"/>
</dbReference>
<dbReference type="SUPFAM" id="SSF52794">
    <property type="entry name" value="PTS system IIB component-like"/>
    <property type="match status" value="1"/>
</dbReference>
<dbReference type="GO" id="GO:0009401">
    <property type="term" value="P:phosphoenolpyruvate-dependent sugar phosphotransferase system"/>
    <property type="evidence" value="ECO:0007669"/>
    <property type="project" value="InterPro"/>
</dbReference>
<dbReference type="Pfam" id="PF00158">
    <property type="entry name" value="Sigma54_activat"/>
    <property type="match status" value="1"/>
</dbReference>
<dbReference type="SUPFAM" id="SSF52540">
    <property type="entry name" value="P-loop containing nucleoside triphosphate hydrolases"/>
    <property type="match status" value="1"/>
</dbReference>
<dbReference type="SUPFAM" id="SSF53062">
    <property type="entry name" value="PTS system fructose IIA component-like"/>
    <property type="match status" value="1"/>
</dbReference>
<dbReference type="InterPro" id="IPR036662">
    <property type="entry name" value="PTS_EIIA_man-typ_sf"/>
</dbReference>
<dbReference type="PROSITE" id="PS51372">
    <property type="entry name" value="PRD_2"/>
    <property type="match status" value="1"/>
</dbReference>
<dbReference type="PANTHER" id="PTHR32071:SF38">
    <property type="entry name" value="PSP OPERON TRANSCRIPTIONAL ACTIVATOR"/>
    <property type="match status" value="1"/>
</dbReference>
<dbReference type="AlphaFoldDB" id="R3WL15"/>
<keyword evidence="2" id="KW-0547">Nucleotide-binding</keyword>
<dbReference type="InterPro" id="IPR002078">
    <property type="entry name" value="Sigma_54_int"/>
</dbReference>
<dbReference type="Pfam" id="PF00874">
    <property type="entry name" value="PRD"/>
    <property type="match status" value="1"/>
</dbReference>
<sequence length="912" mass="104526">MKHTIIQYLIQQTLTFSPENIESFSAQQISAAVGLNRSTTSGYLNQAFKNGDLIKIKEYPVIFLHKATFATHFFLPSKLEYTALEELLSEKYSNSLDPLTYVIGAQGSLKEQIEQIKTAVLYPKNGLPIMICGASGSGKSFLAQQIHRYAVHQEVIKQDAPFLSLNCAQYFNNPELLSSLLFGYVKGAFTGATQDRGGLLQQADQGILFLDEVHRLTDEGQEKLFTFMDSGKYSLMGDDGVEKQANVRLIFATTEDIQTTFLPTFLRRLPVIIHLPSFQERPKSERLKLVDSFFLKESDILNRTLHVSKRVVHALQYSEFEGNVGKIKNLIKYACGSAYARDKISTDIRVKISDLPAEKSLRTTDFYSDTTSQSSERVYVPHSEKQISLKSDEVIKLENFFILLMSRFNELEAKQLSKEYFVEEMIREVILLMDEFVFHPPFSKEESAFSFLSYHIRSTIKYMTENYGFDQDGNKLLSIAIYLYLNDNEVFLDENGKWKVTRKRIIQFLDEYMEESLWLAKRLLNQLSARLEREFLEEDLIFVSFYLYSLKLSKISNKVKCVVLAHGYSTASSMSNVVNRMLKKNLFQAFDMPFDITLDEVENQILHYMENYPTQAGLILLVDMGSLNQLSTRLVNKISGPLLIIDAVSTPLVLEIGHELLKDKQLDEIYQSIKLDGRIKKQLVFPETKRKKAILNCCYTGMGSAIQIQEILTSSLGEVGKDLMIIPYDYKKLKENKKNDLSFQLYEVLAIVGTENPDIEGIPYVGLDHLISGEQVDQLMSLLKQHATFSESELRQNLVFNFSIKKIVENLVILDAEKVLTLVKKAVDNLEEILQIKLNNNKKFLLYLHACSMVERILRKERVDNQEDIDEYLAVHGKRILAIHQAFAEIEREYTIEISTLELRLIDEIISN</sequence>
<dbReference type="SMART" id="SM00382">
    <property type="entry name" value="AAA"/>
    <property type="match status" value="1"/>
</dbReference>
<dbReference type="Pfam" id="PF03610">
    <property type="entry name" value="EIIA-man"/>
    <property type="match status" value="1"/>
</dbReference>
<evidence type="ECO:0000256" key="2">
    <source>
        <dbReference type="ARBA" id="ARBA00022741"/>
    </source>
</evidence>
<dbReference type="Gene3D" id="3.40.50.510">
    <property type="entry name" value="Phosphotransferase system, mannose-type IIA component"/>
    <property type="match status" value="1"/>
</dbReference>
<evidence type="ECO:0000313" key="8">
    <source>
        <dbReference type="Proteomes" id="UP000013785"/>
    </source>
</evidence>
<dbReference type="InterPro" id="IPR027417">
    <property type="entry name" value="P-loop_NTPase"/>
</dbReference>
<dbReference type="eggNOG" id="COG1221">
    <property type="taxonomic scope" value="Bacteria"/>
</dbReference>
<dbReference type="InterPro" id="IPR004701">
    <property type="entry name" value="PTS_EIIA_man-typ"/>
</dbReference>
<dbReference type="InterPro" id="IPR011608">
    <property type="entry name" value="PRD"/>
</dbReference>
<dbReference type="RefSeq" id="WP_010769552.1">
    <property type="nucleotide sequence ID" value="NZ_ASWE01000001.1"/>
</dbReference>
<evidence type="ECO:0008006" key="9">
    <source>
        <dbReference type="Google" id="ProtNLM"/>
    </source>
</evidence>
<evidence type="ECO:0000256" key="3">
    <source>
        <dbReference type="ARBA" id="ARBA00022840"/>
    </source>
</evidence>
<keyword evidence="8" id="KW-1185">Reference proteome</keyword>
<keyword evidence="3" id="KW-0067">ATP-binding</keyword>
<proteinExistence type="predicted"/>
<dbReference type="OrthoDB" id="9771372at2"/>
<evidence type="ECO:0000313" key="7">
    <source>
        <dbReference type="EMBL" id="EOL42565.1"/>
    </source>
</evidence>
<dbReference type="GO" id="GO:0006355">
    <property type="term" value="P:regulation of DNA-templated transcription"/>
    <property type="evidence" value="ECO:0007669"/>
    <property type="project" value="InterPro"/>
</dbReference>
<dbReference type="InterPro" id="IPR003593">
    <property type="entry name" value="AAA+_ATPase"/>
</dbReference>
<reference evidence="7 8" key="1">
    <citation type="submission" date="2013-02" db="EMBL/GenBank/DDBJ databases">
        <title>The Genome Sequence of Enterococcus phoeniculicola BAA-412.</title>
        <authorList>
            <consortium name="The Broad Institute Genome Sequencing Platform"/>
            <consortium name="The Broad Institute Genome Sequencing Center for Infectious Disease"/>
            <person name="Earl A.M."/>
            <person name="Gilmore M.S."/>
            <person name="Lebreton F."/>
            <person name="Walker B."/>
            <person name="Young S.K."/>
            <person name="Zeng Q."/>
            <person name="Gargeya S."/>
            <person name="Fitzgerald M."/>
            <person name="Haas B."/>
            <person name="Abouelleil A."/>
            <person name="Alvarado L."/>
            <person name="Arachchi H.M."/>
            <person name="Berlin A.M."/>
            <person name="Chapman S.B."/>
            <person name="Dewar J."/>
            <person name="Goldberg J."/>
            <person name="Griggs A."/>
            <person name="Gujja S."/>
            <person name="Hansen M."/>
            <person name="Howarth C."/>
            <person name="Imamovic A."/>
            <person name="Larimer J."/>
            <person name="McCowan C."/>
            <person name="Murphy C."/>
            <person name="Neiman D."/>
            <person name="Pearson M."/>
            <person name="Priest M."/>
            <person name="Roberts A."/>
            <person name="Saif S."/>
            <person name="Shea T."/>
            <person name="Sisk P."/>
            <person name="Sykes S."/>
            <person name="Wortman J."/>
            <person name="Nusbaum C."/>
            <person name="Birren B."/>
        </authorList>
    </citation>
    <scope>NUCLEOTIDE SEQUENCE [LARGE SCALE GENOMIC DNA]</scope>
    <source>
        <strain evidence="7 8">ATCC BAA-412</strain>
    </source>
</reference>
<evidence type="ECO:0000256" key="1">
    <source>
        <dbReference type="ARBA" id="ARBA00022679"/>
    </source>
</evidence>
<keyword evidence="1" id="KW-0808">Transferase</keyword>
<feature type="domain" description="PTS EIIA type-4" evidence="5">
    <location>
        <begin position="558"/>
        <end position="694"/>
    </location>
</feature>
<comment type="caution">
    <text evidence="7">The sequence shown here is derived from an EMBL/GenBank/DDBJ whole genome shotgun (WGS) entry which is preliminary data.</text>
</comment>
<dbReference type="STRING" id="154621.RV11_GL000734"/>
<evidence type="ECO:0000259" key="6">
    <source>
        <dbReference type="PROSITE" id="PS51372"/>
    </source>
</evidence>
<evidence type="ECO:0000259" key="5">
    <source>
        <dbReference type="PROSITE" id="PS51096"/>
    </source>
</evidence>
<dbReference type="GO" id="GO:0008982">
    <property type="term" value="F:protein-N(PI)-phosphohistidine-sugar phosphotransferase activity"/>
    <property type="evidence" value="ECO:0007669"/>
    <property type="project" value="InterPro"/>
</dbReference>
<dbReference type="PROSITE" id="PS51096">
    <property type="entry name" value="PTS_EIIA_TYPE_4"/>
    <property type="match status" value="1"/>
</dbReference>
<dbReference type="EMBL" id="AJAT01000017">
    <property type="protein sequence ID" value="EOL42565.1"/>
    <property type="molecule type" value="Genomic_DNA"/>
</dbReference>
<dbReference type="InterPro" id="IPR036095">
    <property type="entry name" value="PTS_EIIB-like_sf"/>
</dbReference>
<dbReference type="PANTHER" id="PTHR32071">
    <property type="entry name" value="TRANSCRIPTIONAL REGULATORY PROTEIN"/>
    <property type="match status" value="1"/>
</dbReference>